<name>A0ABS2GJW5_9FIRM</name>
<dbReference type="Gene3D" id="3.40.109.10">
    <property type="entry name" value="NADH Oxidase"/>
    <property type="match status" value="1"/>
</dbReference>
<accession>A0ABS2GJW5</accession>
<comment type="caution">
    <text evidence="5">The sequence shown here is derived from an EMBL/GenBank/DDBJ whole genome shotgun (WGS) entry which is preliminary data.</text>
</comment>
<evidence type="ECO:0000313" key="5">
    <source>
        <dbReference type="EMBL" id="MBM6922762.1"/>
    </source>
</evidence>
<evidence type="ECO:0000313" key="6">
    <source>
        <dbReference type="Proteomes" id="UP000724149"/>
    </source>
</evidence>
<keyword evidence="6" id="KW-1185">Reference proteome</keyword>
<proteinExistence type="predicted"/>
<dbReference type="Proteomes" id="UP000724149">
    <property type="component" value="Unassembled WGS sequence"/>
</dbReference>
<protein>
    <submittedName>
        <fullName evidence="5">Nitroreductase family protein</fullName>
    </submittedName>
</protein>
<dbReference type="PANTHER" id="PTHR23026">
    <property type="entry name" value="NADPH NITROREDUCTASE"/>
    <property type="match status" value="1"/>
</dbReference>
<dbReference type="Pfam" id="PF00881">
    <property type="entry name" value="Nitroreductase"/>
    <property type="match status" value="1"/>
</dbReference>
<dbReference type="SUPFAM" id="SSF55469">
    <property type="entry name" value="FMN-dependent nitroreductase-like"/>
    <property type="match status" value="1"/>
</dbReference>
<sequence>MPLSPETLLAESQLRRSYRKFLPEPVDRAVLETCLLTASTAPSGANKQPWHFCVVTDPEMKQRIREGSEAVEREFYAEHITDEWRADLAKLTLAVEKPFLTEAPCLIVIFKEWWSQKEDGTRDKNYYVTESACLATGLLINALRNAGYASLTYTPAPPTFLRELLGRPEGETPIMVLCVGKPDPSYELPKLTRKELGEFTSFFE</sequence>
<evidence type="ECO:0000256" key="2">
    <source>
        <dbReference type="ARBA" id="ARBA00022643"/>
    </source>
</evidence>
<dbReference type="EMBL" id="JACSNR010000002">
    <property type="protein sequence ID" value="MBM6922762.1"/>
    <property type="molecule type" value="Genomic_DNA"/>
</dbReference>
<dbReference type="RefSeq" id="WP_177504259.1">
    <property type="nucleotide sequence ID" value="NZ_JACSNR010000002.1"/>
</dbReference>
<dbReference type="InterPro" id="IPR029479">
    <property type="entry name" value="Nitroreductase"/>
</dbReference>
<dbReference type="PANTHER" id="PTHR23026:SF90">
    <property type="entry name" value="IODOTYROSINE DEIODINASE 1"/>
    <property type="match status" value="1"/>
</dbReference>
<dbReference type="InterPro" id="IPR000415">
    <property type="entry name" value="Nitroreductase-like"/>
</dbReference>
<evidence type="ECO:0000256" key="1">
    <source>
        <dbReference type="ARBA" id="ARBA00022630"/>
    </source>
</evidence>
<dbReference type="CDD" id="cd02144">
    <property type="entry name" value="iodotyrosine_dehalogenase"/>
    <property type="match status" value="1"/>
</dbReference>
<keyword evidence="3" id="KW-0560">Oxidoreductase</keyword>
<reference evidence="5 6" key="1">
    <citation type="journal article" date="2021" name="Sci. Rep.">
        <title>The distribution of antibiotic resistance genes in chicken gut microbiota commensals.</title>
        <authorList>
            <person name="Juricova H."/>
            <person name="Matiasovicova J."/>
            <person name="Kubasova T."/>
            <person name="Cejkova D."/>
            <person name="Rychlik I."/>
        </authorList>
    </citation>
    <scope>NUCLEOTIDE SEQUENCE [LARGE SCALE GENOMIC DNA]</scope>
    <source>
        <strain evidence="5 6">An564</strain>
    </source>
</reference>
<feature type="domain" description="Nitroreductase" evidence="4">
    <location>
        <begin position="15"/>
        <end position="181"/>
    </location>
</feature>
<dbReference type="InterPro" id="IPR050627">
    <property type="entry name" value="Nitroreductase/BluB"/>
</dbReference>
<evidence type="ECO:0000259" key="4">
    <source>
        <dbReference type="Pfam" id="PF00881"/>
    </source>
</evidence>
<organism evidence="5 6">
    <name type="scientific">Hydrogenoanaerobacterium saccharovorans</name>
    <dbReference type="NCBI Taxonomy" id="474960"/>
    <lineage>
        <taxon>Bacteria</taxon>
        <taxon>Bacillati</taxon>
        <taxon>Bacillota</taxon>
        <taxon>Clostridia</taxon>
        <taxon>Eubacteriales</taxon>
        <taxon>Oscillospiraceae</taxon>
        <taxon>Hydrogenoanaerobacterium</taxon>
    </lineage>
</organism>
<keyword evidence="1" id="KW-0285">Flavoprotein</keyword>
<evidence type="ECO:0000256" key="3">
    <source>
        <dbReference type="ARBA" id="ARBA00023002"/>
    </source>
</evidence>
<gene>
    <name evidence="5" type="ORF">H9X81_03515</name>
</gene>
<keyword evidence="2" id="KW-0288">FMN</keyword>